<comment type="similarity">
    <text evidence="4">Belongs to the RBT5 family.</text>
</comment>
<feature type="transmembrane region" description="Helical" evidence="14">
    <location>
        <begin position="211"/>
        <end position="229"/>
    </location>
</feature>
<dbReference type="InterPro" id="IPR008427">
    <property type="entry name" value="Extracellular_membr_CFEM_dom"/>
</dbReference>
<dbReference type="EMBL" id="WNKQ01000008">
    <property type="protein sequence ID" value="KAF5849816.1"/>
    <property type="molecule type" value="Genomic_DNA"/>
</dbReference>
<dbReference type="PANTHER" id="PTHR33048:SF47">
    <property type="entry name" value="INTEGRAL MEMBRANE PROTEIN-RELATED"/>
    <property type="match status" value="1"/>
</dbReference>
<keyword evidence="11" id="KW-1015">Disulfide bond</keyword>
<dbReference type="GO" id="GO:0005576">
    <property type="term" value="C:extracellular region"/>
    <property type="evidence" value="ECO:0007669"/>
    <property type="project" value="UniProtKB-SubCell"/>
</dbReference>
<dbReference type="AlphaFoldDB" id="A0A8H5ZIF4"/>
<proteinExistence type="inferred from homology"/>
<evidence type="ECO:0000259" key="17">
    <source>
        <dbReference type="Pfam" id="PF20684"/>
    </source>
</evidence>
<evidence type="ECO:0000256" key="13">
    <source>
        <dbReference type="ARBA" id="ARBA00038359"/>
    </source>
</evidence>
<evidence type="ECO:0000256" key="15">
    <source>
        <dbReference type="SAM" id="SignalP"/>
    </source>
</evidence>
<comment type="similarity">
    <text evidence="13">Belongs to the SAT4 family.</text>
</comment>
<dbReference type="InterPro" id="IPR052337">
    <property type="entry name" value="SAT4-like"/>
</dbReference>
<organism evidence="18 19">
    <name type="scientific">Cochliobolus sativus</name>
    <name type="common">Common root rot and spot blotch fungus</name>
    <name type="synonym">Bipolaris sorokiniana</name>
    <dbReference type="NCBI Taxonomy" id="45130"/>
    <lineage>
        <taxon>Eukaryota</taxon>
        <taxon>Fungi</taxon>
        <taxon>Dikarya</taxon>
        <taxon>Ascomycota</taxon>
        <taxon>Pezizomycotina</taxon>
        <taxon>Dothideomycetes</taxon>
        <taxon>Pleosporomycetidae</taxon>
        <taxon>Pleosporales</taxon>
        <taxon>Pleosporineae</taxon>
        <taxon>Pleosporaceae</taxon>
        <taxon>Bipolaris</taxon>
    </lineage>
</organism>
<dbReference type="PANTHER" id="PTHR33048">
    <property type="entry name" value="PTH11-LIKE INTEGRAL MEMBRANE PROTEIN (AFU_ORTHOLOGUE AFUA_5G11245)"/>
    <property type="match status" value="1"/>
</dbReference>
<protein>
    <recommendedName>
        <fullName evidence="20">Extracellular membrane protein CFEM domain-containing protein</fullName>
    </recommendedName>
</protein>
<feature type="chain" id="PRO_5034278004" description="Extracellular membrane protein CFEM domain-containing protein" evidence="15">
    <location>
        <begin position="20"/>
        <end position="499"/>
    </location>
</feature>
<feature type="transmembrane region" description="Helical" evidence="14">
    <location>
        <begin position="133"/>
        <end position="153"/>
    </location>
</feature>
<evidence type="ECO:0000256" key="11">
    <source>
        <dbReference type="ARBA" id="ARBA00023157"/>
    </source>
</evidence>
<evidence type="ECO:0000256" key="2">
    <source>
        <dbReference type="ARBA" id="ARBA00004589"/>
    </source>
</evidence>
<keyword evidence="9 14" id="KW-1133">Transmembrane helix</keyword>
<dbReference type="Pfam" id="PF05730">
    <property type="entry name" value="CFEM"/>
    <property type="match status" value="1"/>
</dbReference>
<evidence type="ECO:0008006" key="20">
    <source>
        <dbReference type="Google" id="ProtNLM"/>
    </source>
</evidence>
<evidence type="ECO:0000256" key="9">
    <source>
        <dbReference type="ARBA" id="ARBA00022989"/>
    </source>
</evidence>
<dbReference type="Pfam" id="PF20684">
    <property type="entry name" value="Fung_rhodopsin"/>
    <property type="match status" value="1"/>
</dbReference>
<evidence type="ECO:0000313" key="19">
    <source>
        <dbReference type="Proteomes" id="UP000624244"/>
    </source>
</evidence>
<keyword evidence="8 15" id="KW-0732">Signal</keyword>
<evidence type="ECO:0000256" key="4">
    <source>
        <dbReference type="ARBA" id="ARBA00010031"/>
    </source>
</evidence>
<keyword evidence="7 14" id="KW-0812">Transmembrane</keyword>
<feature type="domain" description="CFEM" evidence="16">
    <location>
        <begin position="42"/>
        <end position="88"/>
    </location>
</feature>
<reference evidence="18" key="1">
    <citation type="submission" date="2019-11" db="EMBL/GenBank/DDBJ databases">
        <title>Bipolaris sorokiniana Genome sequencing.</title>
        <authorList>
            <person name="Wang H."/>
        </authorList>
    </citation>
    <scope>NUCLEOTIDE SEQUENCE</scope>
</reference>
<feature type="transmembrane region" description="Helical" evidence="14">
    <location>
        <begin position="369"/>
        <end position="390"/>
    </location>
</feature>
<evidence type="ECO:0000256" key="3">
    <source>
        <dbReference type="ARBA" id="ARBA00004613"/>
    </source>
</evidence>
<evidence type="ECO:0000259" key="16">
    <source>
        <dbReference type="Pfam" id="PF05730"/>
    </source>
</evidence>
<feature type="signal peptide" evidence="15">
    <location>
        <begin position="1"/>
        <end position="19"/>
    </location>
</feature>
<evidence type="ECO:0000256" key="10">
    <source>
        <dbReference type="ARBA" id="ARBA00023136"/>
    </source>
</evidence>
<feature type="transmembrane region" description="Helical" evidence="14">
    <location>
        <begin position="241"/>
        <end position="261"/>
    </location>
</feature>
<keyword evidence="12" id="KW-0449">Lipoprotein</keyword>
<gene>
    <name evidence="18" type="ORF">GGP41_005222</name>
</gene>
<comment type="caution">
    <text evidence="18">The sequence shown here is derived from an EMBL/GenBank/DDBJ whole genome shotgun (WGS) entry which is preliminary data.</text>
</comment>
<dbReference type="InterPro" id="IPR049326">
    <property type="entry name" value="Rhodopsin_dom_fungi"/>
</dbReference>
<evidence type="ECO:0000256" key="12">
    <source>
        <dbReference type="ARBA" id="ARBA00023288"/>
    </source>
</evidence>
<keyword evidence="5" id="KW-0964">Secreted</keyword>
<sequence length="499" mass="55083">MRLLAFAIALATSICSVQAQRPGDNGFKQRWFLNVTVGGVFDEIPQCAKACTLGYLEMTGCNPLDPSCFCPIPDIAQGLDTCLAWFCPVLGYYGSFGSQSPSIKTVMLTIVTEGLYLYHSTCNSPIRNQATPLFNEVITVASIAFAALILRFTTRLPPLSVEWGIDDWLAVALVPVAAAYLAVILLAIDSGLGQDAWMLKPQKVTDVVKELGYVTLTFMTKITVLAFYLRVFPMGRVHQLSYLFIGICTCLLISIFLAHLLQCLPVSFVWQQWQGTLIPQPPNPICSVQRNNLNYAFNITNVIMDGIITVLPIPRLLQLKITWQRKLGVLLVFCVGFLITGTSVTRIAILLQSDFSYNRSWSNIPVVKWSAIEAFLSIAVTCFPQIHYLAKRIIGIWYKPGDATQQQHGSGSKATFGSSSNAGNSFKAKGLAAYENIEIGESNVIVYDSTDFIDLCIWREVSACHDICGMNLQDTAGILFQNSHTHVPKCTCTFSCEEF</sequence>
<evidence type="ECO:0000256" key="7">
    <source>
        <dbReference type="ARBA" id="ARBA00022692"/>
    </source>
</evidence>
<dbReference type="Proteomes" id="UP000624244">
    <property type="component" value="Unassembled WGS sequence"/>
</dbReference>
<evidence type="ECO:0000313" key="18">
    <source>
        <dbReference type="EMBL" id="KAF5849816.1"/>
    </source>
</evidence>
<evidence type="ECO:0000256" key="14">
    <source>
        <dbReference type="SAM" id="Phobius"/>
    </source>
</evidence>
<keyword evidence="10 14" id="KW-0472">Membrane</keyword>
<feature type="transmembrane region" description="Helical" evidence="14">
    <location>
        <begin position="165"/>
        <end position="188"/>
    </location>
</feature>
<evidence type="ECO:0000256" key="1">
    <source>
        <dbReference type="ARBA" id="ARBA00004141"/>
    </source>
</evidence>
<keyword evidence="6" id="KW-0325">Glycoprotein</keyword>
<evidence type="ECO:0000256" key="6">
    <source>
        <dbReference type="ARBA" id="ARBA00022622"/>
    </source>
</evidence>
<feature type="transmembrane region" description="Helical" evidence="14">
    <location>
        <begin position="329"/>
        <end position="349"/>
    </location>
</feature>
<name>A0A8H5ZIF4_COCSA</name>
<accession>A0A8H5ZIF4</accession>
<evidence type="ECO:0000256" key="5">
    <source>
        <dbReference type="ARBA" id="ARBA00022525"/>
    </source>
</evidence>
<keyword evidence="6" id="KW-0336">GPI-anchor</keyword>
<feature type="domain" description="Rhodopsin" evidence="17">
    <location>
        <begin position="150"/>
        <end position="391"/>
    </location>
</feature>
<evidence type="ECO:0000256" key="8">
    <source>
        <dbReference type="ARBA" id="ARBA00022729"/>
    </source>
</evidence>
<dbReference type="GO" id="GO:0098552">
    <property type="term" value="C:side of membrane"/>
    <property type="evidence" value="ECO:0007669"/>
    <property type="project" value="UniProtKB-KW"/>
</dbReference>
<comment type="subcellular location">
    <subcellularLocation>
        <location evidence="2">Membrane</location>
        <topology evidence="2">Lipid-anchor</topology>
        <topology evidence="2">GPI-anchor</topology>
    </subcellularLocation>
    <subcellularLocation>
        <location evidence="1">Membrane</location>
        <topology evidence="1">Multi-pass membrane protein</topology>
    </subcellularLocation>
    <subcellularLocation>
        <location evidence="3">Secreted</location>
    </subcellularLocation>
</comment>